<dbReference type="RefSeq" id="XP_040784872.1">
    <property type="nucleotide sequence ID" value="XM_040927063.1"/>
</dbReference>
<proteinExistence type="predicted"/>
<name>A0A9P4GB63_9PLEO</name>
<comment type="caution">
    <text evidence="2">The sequence shown here is derived from an EMBL/GenBank/DDBJ whole genome shotgun (WGS) entry which is preliminary data.</text>
</comment>
<organism evidence="2 3">
    <name type="scientific">Cucurbitaria berberidis CBS 394.84</name>
    <dbReference type="NCBI Taxonomy" id="1168544"/>
    <lineage>
        <taxon>Eukaryota</taxon>
        <taxon>Fungi</taxon>
        <taxon>Dikarya</taxon>
        <taxon>Ascomycota</taxon>
        <taxon>Pezizomycotina</taxon>
        <taxon>Dothideomycetes</taxon>
        <taxon>Pleosporomycetidae</taxon>
        <taxon>Pleosporales</taxon>
        <taxon>Pleosporineae</taxon>
        <taxon>Cucurbitariaceae</taxon>
        <taxon>Cucurbitaria</taxon>
    </lineage>
</organism>
<evidence type="ECO:0000256" key="1">
    <source>
        <dbReference type="SAM" id="MobiDB-lite"/>
    </source>
</evidence>
<sequence length="114" mass="13197">MHTQRPNYRVRIIKRRTLVRLAVSTVDSNRKKRISRPPLLNFKHCTLCRRCDDGSQSSPRKSSTRTPRPKLKPKCGNAPPNMYSAASLMCIWVSNAVQCRKSYKNRYRSVVSSF</sequence>
<evidence type="ECO:0000313" key="2">
    <source>
        <dbReference type="EMBL" id="KAF1842309.1"/>
    </source>
</evidence>
<evidence type="ECO:0000313" key="3">
    <source>
        <dbReference type="Proteomes" id="UP000800039"/>
    </source>
</evidence>
<protein>
    <submittedName>
        <fullName evidence="2">Uncharacterized protein</fullName>
    </submittedName>
</protein>
<dbReference type="AlphaFoldDB" id="A0A9P4GB63"/>
<reference evidence="2" key="1">
    <citation type="submission" date="2020-01" db="EMBL/GenBank/DDBJ databases">
        <authorList>
            <consortium name="DOE Joint Genome Institute"/>
            <person name="Haridas S."/>
            <person name="Albert R."/>
            <person name="Binder M."/>
            <person name="Bloem J."/>
            <person name="Labutti K."/>
            <person name="Salamov A."/>
            <person name="Andreopoulos B."/>
            <person name="Baker S.E."/>
            <person name="Barry K."/>
            <person name="Bills G."/>
            <person name="Bluhm B.H."/>
            <person name="Cannon C."/>
            <person name="Castanera R."/>
            <person name="Culley D.E."/>
            <person name="Daum C."/>
            <person name="Ezra D."/>
            <person name="Gonzalez J.B."/>
            <person name="Henrissat B."/>
            <person name="Kuo A."/>
            <person name="Liang C."/>
            <person name="Lipzen A."/>
            <person name="Lutzoni F."/>
            <person name="Magnuson J."/>
            <person name="Mondo S."/>
            <person name="Nolan M."/>
            <person name="Ohm R."/>
            <person name="Pangilinan J."/>
            <person name="Park H.-J."/>
            <person name="Ramirez L."/>
            <person name="Alfaro M."/>
            <person name="Sun H."/>
            <person name="Tritt A."/>
            <person name="Yoshinaga Y."/>
            <person name="Zwiers L.-H."/>
            <person name="Turgeon B.G."/>
            <person name="Goodwin S.B."/>
            <person name="Spatafora J.W."/>
            <person name="Crous P.W."/>
            <person name="Grigoriev I.V."/>
        </authorList>
    </citation>
    <scope>NUCLEOTIDE SEQUENCE</scope>
    <source>
        <strain evidence="2">CBS 394.84</strain>
    </source>
</reference>
<dbReference type="Proteomes" id="UP000800039">
    <property type="component" value="Unassembled WGS sequence"/>
</dbReference>
<feature type="region of interest" description="Disordered" evidence="1">
    <location>
        <begin position="51"/>
        <end position="77"/>
    </location>
</feature>
<gene>
    <name evidence="2" type="ORF">K460DRAFT_182204</name>
</gene>
<feature type="compositionally biased region" description="Low complexity" evidence="1">
    <location>
        <begin position="57"/>
        <end position="66"/>
    </location>
</feature>
<dbReference type="OrthoDB" id="414175at2759"/>
<keyword evidence="3" id="KW-1185">Reference proteome</keyword>
<accession>A0A9P4GB63</accession>
<dbReference type="GeneID" id="63844315"/>
<dbReference type="EMBL" id="ML976618">
    <property type="protein sequence ID" value="KAF1842309.1"/>
    <property type="molecule type" value="Genomic_DNA"/>
</dbReference>